<feature type="transmembrane region" description="Helical" evidence="5">
    <location>
        <begin position="93"/>
        <end position="116"/>
    </location>
</feature>
<dbReference type="EMBL" id="JAVDSB010000004">
    <property type="protein sequence ID" value="MDR6551946.1"/>
    <property type="molecule type" value="Genomic_DNA"/>
</dbReference>
<evidence type="ECO:0000256" key="4">
    <source>
        <dbReference type="ARBA" id="ARBA00023136"/>
    </source>
</evidence>
<feature type="transmembrane region" description="Helical" evidence="5">
    <location>
        <begin position="6"/>
        <end position="26"/>
    </location>
</feature>
<dbReference type="Pfam" id="PF13564">
    <property type="entry name" value="DoxX_2"/>
    <property type="match status" value="1"/>
</dbReference>
<feature type="transmembrane region" description="Helical" evidence="5">
    <location>
        <begin position="38"/>
        <end position="60"/>
    </location>
</feature>
<proteinExistence type="predicted"/>
<dbReference type="RefSeq" id="WP_310499497.1">
    <property type="nucleotide sequence ID" value="NZ_JAVDSB010000004.1"/>
</dbReference>
<feature type="transmembrane region" description="Helical" evidence="5">
    <location>
        <begin position="66"/>
        <end position="86"/>
    </location>
</feature>
<comment type="subcellular location">
    <subcellularLocation>
        <location evidence="1">Membrane</location>
        <topology evidence="1">Multi-pass membrane protein</topology>
    </subcellularLocation>
</comment>
<keyword evidence="4 5" id="KW-0472">Membrane</keyword>
<evidence type="ECO:0000256" key="5">
    <source>
        <dbReference type="SAM" id="Phobius"/>
    </source>
</evidence>
<comment type="caution">
    <text evidence="6">The sequence shown here is derived from an EMBL/GenBank/DDBJ whole genome shotgun (WGS) entry which is preliminary data.</text>
</comment>
<evidence type="ECO:0000256" key="3">
    <source>
        <dbReference type="ARBA" id="ARBA00022989"/>
    </source>
</evidence>
<dbReference type="Proteomes" id="UP001267290">
    <property type="component" value="Unassembled WGS sequence"/>
</dbReference>
<organism evidence="6 7">
    <name type="scientific">Paenibacillus qinlingensis</name>
    <dbReference type="NCBI Taxonomy" id="1837343"/>
    <lineage>
        <taxon>Bacteria</taxon>
        <taxon>Bacillati</taxon>
        <taxon>Bacillota</taxon>
        <taxon>Bacilli</taxon>
        <taxon>Bacillales</taxon>
        <taxon>Paenibacillaceae</taxon>
        <taxon>Paenibacillus</taxon>
    </lineage>
</organism>
<protein>
    <submittedName>
        <fullName evidence="6">Membrane protein YphA (DoxX/SURF4 family)</fullName>
    </submittedName>
</protein>
<gene>
    <name evidence="6" type="ORF">J2736_003135</name>
</gene>
<keyword evidence="3 5" id="KW-1133">Transmembrane helix</keyword>
<evidence type="ECO:0000313" key="6">
    <source>
        <dbReference type="EMBL" id="MDR6551946.1"/>
    </source>
</evidence>
<accession>A0ABU1NXZ8</accession>
<evidence type="ECO:0000256" key="1">
    <source>
        <dbReference type="ARBA" id="ARBA00004141"/>
    </source>
</evidence>
<evidence type="ECO:0000256" key="2">
    <source>
        <dbReference type="ARBA" id="ARBA00022692"/>
    </source>
</evidence>
<dbReference type="InterPro" id="IPR032808">
    <property type="entry name" value="DoxX"/>
</dbReference>
<keyword evidence="2 5" id="KW-0812">Transmembrane</keyword>
<name>A0ABU1NXZ8_9BACL</name>
<reference evidence="6 7" key="1">
    <citation type="submission" date="2023-07" db="EMBL/GenBank/DDBJ databases">
        <title>Sorghum-associated microbial communities from plants grown in Nebraska, USA.</title>
        <authorList>
            <person name="Schachtman D."/>
        </authorList>
    </citation>
    <scope>NUCLEOTIDE SEQUENCE [LARGE SCALE GENOMIC DNA]</scope>
    <source>
        <strain evidence="6 7">CC258</strain>
    </source>
</reference>
<evidence type="ECO:0000313" key="7">
    <source>
        <dbReference type="Proteomes" id="UP001267290"/>
    </source>
</evidence>
<keyword evidence="7" id="KW-1185">Reference proteome</keyword>
<sequence length="117" mass="12324">MIILILQVIVGVFFMFTGVRIISGKMANEFKRLGTPPVFNFLTGLIEIVCSIGMIVGIWVSMVATLTGILLGGTMLVAAGMLLFVAKDPFSKAIPAIILCLLSAVIAISHLFGAAAL</sequence>